<gene>
    <name evidence="7" type="ORF">HH212_19085</name>
</gene>
<dbReference type="EMBL" id="CP051685">
    <property type="protein sequence ID" value="QJE01865.1"/>
    <property type="molecule type" value="Genomic_DNA"/>
</dbReference>
<dbReference type="GO" id="GO:0005886">
    <property type="term" value="C:plasma membrane"/>
    <property type="evidence" value="ECO:0007669"/>
    <property type="project" value="UniProtKB-SubCell"/>
</dbReference>
<protein>
    <submittedName>
        <fullName evidence="7">Caa(3)-type oxidase subunit IV</fullName>
    </submittedName>
</protein>
<dbReference type="AlphaFoldDB" id="A0A7Z2VZS9"/>
<reference evidence="7 8" key="1">
    <citation type="submission" date="2020-04" db="EMBL/GenBank/DDBJ databases">
        <title>Genome sequencing of novel species.</title>
        <authorList>
            <person name="Heo J."/>
            <person name="Kim S.-J."/>
            <person name="Kim J.-S."/>
            <person name="Hong S.-B."/>
            <person name="Kwon S.-W."/>
        </authorList>
    </citation>
    <scope>NUCLEOTIDE SEQUENCE [LARGE SCALE GENOMIC DNA]</scope>
    <source>
        <strain evidence="7 8">GN2-R2</strain>
    </source>
</reference>
<dbReference type="NCBIfam" id="TIGR02229">
    <property type="entry name" value="caa3_sub_IV"/>
    <property type="match status" value="1"/>
</dbReference>
<comment type="subcellular location">
    <subcellularLocation>
        <location evidence="1">Cell membrane</location>
        <topology evidence="1">Multi-pass membrane protein</topology>
    </subcellularLocation>
</comment>
<evidence type="ECO:0000313" key="7">
    <source>
        <dbReference type="EMBL" id="QJE01865.1"/>
    </source>
</evidence>
<evidence type="ECO:0000256" key="3">
    <source>
        <dbReference type="ARBA" id="ARBA00022692"/>
    </source>
</evidence>
<name>A0A7Z2VZS9_9BURK</name>
<dbReference type="InterPro" id="IPR005171">
    <property type="entry name" value="Cyt_c_oxidase_su4_prok"/>
</dbReference>
<keyword evidence="8" id="KW-1185">Reference proteome</keyword>
<feature type="transmembrane region" description="Helical" evidence="6">
    <location>
        <begin position="44"/>
        <end position="65"/>
    </location>
</feature>
<organism evidence="7 8">
    <name type="scientific">Massilia forsythiae</name>
    <dbReference type="NCBI Taxonomy" id="2728020"/>
    <lineage>
        <taxon>Bacteria</taxon>
        <taxon>Pseudomonadati</taxon>
        <taxon>Pseudomonadota</taxon>
        <taxon>Betaproteobacteria</taxon>
        <taxon>Burkholderiales</taxon>
        <taxon>Oxalobacteraceae</taxon>
        <taxon>Telluria group</taxon>
        <taxon>Massilia</taxon>
    </lineage>
</organism>
<evidence type="ECO:0000256" key="4">
    <source>
        <dbReference type="ARBA" id="ARBA00022989"/>
    </source>
</evidence>
<keyword evidence="4 6" id="KW-1133">Transmembrane helix</keyword>
<evidence type="ECO:0000256" key="2">
    <source>
        <dbReference type="ARBA" id="ARBA00022475"/>
    </source>
</evidence>
<dbReference type="RefSeq" id="WP_170203952.1">
    <property type="nucleotide sequence ID" value="NZ_CP051685.1"/>
</dbReference>
<proteinExistence type="predicted"/>
<evidence type="ECO:0000256" key="1">
    <source>
        <dbReference type="ARBA" id="ARBA00004651"/>
    </source>
</evidence>
<evidence type="ECO:0000313" key="8">
    <source>
        <dbReference type="Proteomes" id="UP000502415"/>
    </source>
</evidence>
<feature type="transmembrane region" description="Helical" evidence="6">
    <location>
        <begin position="72"/>
        <end position="91"/>
    </location>
</feature>
<evidence type="ECO:0000256" key="5">
    <source>
        <dbReference type="ARBA" id="ARBA00023136"/>
    </source>
</evidence>
<feature type="transmembrane region" description="Helical" evidence="6">
    <location>
        <begin position="20"/>
        <end position="38"/>
    </location>
</feature>
<accession>A0A7Z2VZS9</accession>
<evidence type="ECO:0000256" key="6">
    <source>
        <dbReference type="SAM" id="Phobius"/>
    </source>
</evidence>
<keyword evidence="3 6" id="KW-0812">Transmembrane</keyword>
<dbReference type="Proteomes" id="UP000502415">
    <property type="component" value="Chromosome"/>
</dbReference>
<keyword evidence="2" id="KW-1003">Cell membrane</keyword>
<sequence>MDDDKKTRKQDARKDEVTLVLVWIALVLLLAASAGLALLRLGAWSGPISLGIAAVKAALVLWFFMRLRSSHGLIWTAAMVGLVALTVLFGLSGMDFATRPLHPAPMQGPVQLAPLVHG</sequence>
<dbReference type="Pfam" id="PF03626">
    <property type="entry name" value="COX4_pro"/>
    <property type="match status" value="1"/>
</dbReference>
<dbReference type="KEGG" id="mfy:HH212_19085"/>
<keyword evidence="5 6" id="KW-0472">Membrane</keyword>
<dbReference type="InterPro" id="IPR011743">
    <property type="entry name" value="Caa3_sub_IV"/>
</dbReference>